<sequence length="288" mass="32882">MNMVVIVKLGWRQIHNQDGICVKVQIHGLLLQFMTGSYALKIGGLFEENWAWKELVQTDPAKSNNQEGDQYGPWIRAEANAYMVVSEENFLRKVETTRGEIFDDLDNVVIQEEETKGIQAQASGPISRRTKSKLKEKGELTQEELRLGKDHKGPQDLKNRSEHVTIIDGHAGNLRSVPQQPNPSVFLEKDFEFDFRREFCPPSNSVSSYAAREQYQAQAYPRKPTVSSNLNHMEIRLSLNSNPSIVEKSTGKRKREARSIKRNQALNIREVEEVTSPILKVFNPGRHK</sequence>
<dbReference type="AlphaFoldDB" id="A0A978W0T8"/>
<dbReference type="Proteomes" id="UP000813462">
    <property type="component" value="Unassembled WGS sequence"/>
</dbReference>
<evidence type="ECO:0000313" key="2">
    <source>
        <dbReference type="Proteomes" id="UP000813462"/>
    </source>
</evidence>
<dbReference type="EMBL" id="JAEACU010000001">
    <property type="protein sequence ID" value="KAH7545572.1"/>
    <property type="molecule type" value="Genomic_DNA"/>
</dbReference>
<protein>
    <submittedName>
        <fullName evidence="1">Uncharacterized protein</fullName>
    </submittedName>
</protein>
<name>A0A978W0T8_ZIZJJ</name>
<evidence type="ECO:0000313" key="1">
    <source>
        <dbReference type="EMBL" id="KAH7545572.1"/>
    </source>
</evidence>
<comment type="caution">
    <text evidence="1">The sequence shown here is derived from an EMBL/GenBank/DDBJ whole genome shotgun (WGS) entry which is preliminary data.</text>
</comment>
<organism evidence="1 2">
    <name type="scientific">Ziziphus jujuba var. spinosa</name>
    <dbReference type="NCBI Taxonomy" id="714518"/>
    <lineage>
        <taxon>Eukaryota</taxon>
        <taxon>Viridiplantae</taxon>
        <taxon>Streptophyta</taxon>
        <taxon>Embryophyta</taxon>
        <taxon>Tracheophyta</taxon>
        <taxon>Spermatophyta</taxon>
        <taxon>Magnoliopsida</taxon>
        <taxon>eudicotyledons</taxon>
        <taxon>Gunneridae</taxon>
        <taxon>Pentapetalae</taxon>
        <taxon>rosids</taxon>
        <taxon>fabids</taxon>
        <taxon>Rosales</taxon>
        <taxon>Rhamnaceae</taxon>
        <taxon>Paliureae</taxon>
        <taxon>Ziziphus</taxon>
    </lineage>
</organism>
<gene>
    <name evidence="1" type="ORF">FEM48_Zijuj01G0107700</name>
</gene>
<proteinExistence type="predicted"/>
<reference evidence="1" key="1">
    <citation type="journal article" date="2021" name="Front. Plant Sci.">
        <title>Chromosome-Scale Genome Assembly for Chinese Sour Jujube and Insights Into Its Genome Evolution and Domestication Signature.</title>
        <authorList>
            <person name="Shen L.-Y."/>
            <person name="Luo H."/>
            <person name="Wang X.-L."/>
            <person name="Wang X.-M."/>
            <person name="Qiu X.-J."/>
            <person name="Liu H."/>
            <person name="Zhou S.-S."/>
            <person name="Jia K.-H."/>
            <person name="Nie S."/>
            <person name="Bao Y.-T."/>
            <person name="Zhang R.-G."/>
            <person name="Yun Q.-Z."/>
            <person name="Chai Y.-H."/>
            <person name="Lu J.-Y."/>
            <person name="Li Y."/>
            <person name="Zhao S.-W."/>
            <person name="Mao J.-F."/>
            <person name="Jia S.-G."/>
            <person name="Mao Y.-M."/>
        </authorList>
    </citation>
    <scope>NUCLEOTIDE SEQUENCE</scope>
    <source>
        <strain evidence="1">AT0</strain>
        <tissue evidence="1">Leaf</tissue>
    </source>
</reference>
<accession>A0A978W0T8</accession>